<name>A0A8S9G1H5_BRACR</name>
<evidence type="ECO:0000313" key="1">
    <source>
        <dbReference type="EMBL" id="KAF2539793.1"/>
    </source>
</evidence>
<comment type="caution">
    <text evidence="1">The sequence shown here is derived from an EMBL/GenBank/DDBJ whole genome shotgun (WGS) entry which is preliminary data.</text>
</comment>
<dbReference type="AlphaFoldDB" id="A0A8S9G1H5"/>
<evidence type="ECO:0000313" key="2">
    <source>
        <dbReference type="Proteomes" id="UP000712281"/>
    </source>
</evidence>
<dbReference type="EMBL" id="QGKW02002228">
    <property type="protein sequence ID" value="KAF2539793.1"/>
    <property type="molecule type" value="Genomic_DNA"/>
</dbReference>
<dbReference type="Proteomes" id="UP000712281">
    <property type="component" value="Unassembled WGS sequence"/>
</dbReference>
<protein>
    <submittedName>
        <fullName evidence="1">Uncharacterized protein</fullName>
    </submittedName>
</protein>
<organism evidence="1 2">
    <name type="scientific">Brassica cretica</name>
    <name type="common">Mustard</name>
    <dbReference type="NCBI Taxonomy" id="69181"/>
    <lineage>
        <taxon>Eukaryota</taxon>
        <taxon>Viridiplantae</taxon>
        <taxon>Streptophyta</taxon>
        <taxon>Embryophyta</taxon>
        <taxon>Tracheophyta</taxon>
        <taxon>Spermatophyta</taxon>
        <taxon>Magnoliopsida</taxon>
        <taxon>eudicotyledons</taxon>
        <taxon>Gunneridae</taxon>
        <taxon>Pentapetalae</taxon>
        <taxon>rosids</taxon>
        <taxon>malvids</taxon>
        <taxon>Brassicales</taxon>
        <taxon>Brassicaceae</taxon>
        <taxon>Brassiceae</taxon>
        <taxon>Brassica</taxon>
    </lineage>
</organism>
<accession>A0A8S9G1H5</accession>
<proteinExistence type="predicted"/>
<sequence>MASFPHPGSVTVCEINRDLITAQSLSDDRAQETYGKILGMVFSPVSFEAGPGSLEENEAQESGDKGLVERKGLVATLQGMVADSLNQILRPIDVRS</sequence>
<reference evidence="1" key="1">
    <citation type="submission" date="2019-12" db="EMBL/GenBank/DDBJ databases">
        <title>Genome sequencing and annotation of Brassica cretica.</title>
        <authorList>
            <person name="Studholme D.J."/>
            <person name="Sarris P.F."/>
        </authorList>
    </citation>
    <scope>NUCLEOTIDE SEQUENCE</scope>
    <source>
        <strain evidence="1">PFS-001/15</strain>
        <tissue evidence="1">Leaf</tissue>
    </source>
</reference>
<gene>
    <name evidence="1" type="ORF">F2Q68_00021517</name>
</gene>